<accession>A0A5J4QEV4</accession>
<proteinExistence type="predicted"/>
<name>A0A5J4QEV4_9EUKA</name>
<organism evidence="1 2">
    <name type="scientific">Streblomastix strix</name>
    <dbReference type="NCBI Taxonomy" id="222440"/>
    <lineage>
        <taxon>Eukaryota</taxon>
        <taxon>Metamonada</taxon>
        <taxon>Preaxostyla</taxon>
        <taxon>Oxymonadida</taxon>
        <taxon>Streblomastigidae</taxon>
        <taxon>Streblomastix</taxon>
    </lineage>
</organism>
<reference evidence="1 2" key="1">
    <citation type="submission" date="2019-03" db="EMBL/GenBank/DDBJ databases">
        <title>Single cell metagenomics reveals metabolic interactions within the superorganism composed of flagellate Streblomastix strix and complex community of Bacteroidetes bacteria on its surface.</title>
        <authorList>
            <person name="Treitli S.C."/>
            <person name="Kolisko M."/>
            <person name="Husnik F."/>
            <person name="Keeling P."/>
            <person name="Hampl V."/>
        </authorList>
    </citation>
    <scope>NUCLEOTIDE SEQUENCE [LARGE SCALE GENOMIC DNA]</scope>
    <source>
        <strain evidence="1">ST1C</strain>
    </source>
</reference>
<evidence type="ECO:0000313" key="1">
    <source>
        <dbReference type="EMBL" id="KAA6319729.1"/>
    </source>
</evidence>
<dbReference type="EMBL" id="SNRW01045773">
    <property type="protein sequence ID" value="KAA6319729.1"/>
    <property type="molecule type" value="Genomic_DNA"/>
</dbReference>
<gene>
    <name evidence="1" type="ORF">EZS28_054782</name>
</gene>
<protein>
    <submittedName>
        <fullName evidence="1">Uncharacterized protein</fullName>
    </submittedName>
</protein>
<evidence type="ECO:0000313" key="2">
    <source>
        <dbReference type="Proteomes" id="UP000324800"/>
    </source>
</evidence>
<feature type="non-terminal residue" evidence="1">
    <location>
        <position position="19"/>
    </location>
</feature>
<sequence>MRSAVILINYGNEHIILMG</sequence>
<dbReference type="Proteomes" id="UP000324800">
    <property type="component" value="Unassembled WGS sequence"/>
</dbReference>
<dbReference type="AlphaFoldDB" id="A0A5J4QEV4"/>
<comment type="caution">
    <text evidence="1">The sequence shown here is derived from an EMBL/GenBank/DDBJ whole genome shotgun (WGS) entry which is preliminary data.</text>
</comment>